<protein>
    <submittedName>
        <fullName evidence="3">Uncharacterized protein</fullName>
    </submittedName>
</protein>
<dbReference type="GeneID" id="28938305"/>
<keyword evidence="1" id="KW-1133">Transmembrane helix</keyword>
<dbReference type="EMBL" id="LFVZ01000001">
    <property type="protein sequence ID" value="KTW31434.1"/>
    <property type="molecule type" value="Genomic_DNA"/>
</dbReference>
<keyword evidence="1" id="KW-0812">Transmembrane</keyword>
<dbReference type="AlphaFoldDB" id="A0A0W4ZST1"/>
<proteinExistence type="predicted"/>
<accession>A0A0W4ZST1</accession>
<sequence length="84" mass="9939">MCKLSLVLISVLRCVYLLKSIEIDVKSLIDNVIPLFLYLNFSINIFQIRNLNGFSDKIDMIMTFFLDFLYIIVPLFRIKRTVFI</sequence>
<dbReference type="RefSeq" id="XP_018227550.1">
    <property type="nucleotide sequence ID" value="XM_018372102.1"/>
</dbReference>
<dbReference type="VEuPathDB" id="FungiDB:T552_04051"/>
<evidence type="ECO:0000313" key="3">
    <source>
        <dbReference type="EMBL" id="KTW31434.1"/>
    </source>
</evidence>
<name>A0A0W4ZST1_PNEC8</name>
<comment type="caution">
    <text evidence="3">The sequence shown here is derived from an EMBL/GenBank/DDBJ whole genome shotgun (WGS) entry which is preliminary data.</text>
</comment>
<feature type="signal peptide" evidence="2">
    <location>
        <begin position="1"/>
        <end position="20"/>
    </location>
</feature>
<keyword evidence="2" id="KW-0732">Signal</keyword>
<keyword evidence="1" id="KW-0472">Membrane</keyword>
<feature type="transmembrane region" description="Helical" evidence="1">
    <location>
        <begin position="58"/>
        <end position="78"/>
    </location>
</feature>
<reference evidence="4" key="1">
    <citation type="journal article" date="2016" name="Nat. Commun.">
        <title>Genome analysis of three Pneumocystis species reveals adaptation mechanisms to life exclusively in mammalian hosts.</title>
        <authorList>
            <person name="Ma L."/>
            <person name="Chen Z."/>
            <person name="Huang D.W."/>
            <person name="Kutty G."/>
            <person name="Ishihara M."/>
            <person name="Wang H."/>
            <person name="Abouelleil A."/>
            <person name="Bishop L."/>
            <person name="Davey E."/>
            <person name="Deng R."/>
            <person name="Deng X."/>
            <person name="Fan L."/>
            <person name="Fantoni G."/>
            <person name="Fitzgerald M."/>
            <person name="Gogineni E."/>
            <person name="Goldberg J.M."/>
            <person name="Handley G."/>
            <person name="Hu X."/>
            <person name="Huber C."/>
            <person name="Jiao X."/>
            <person name="Jones K."/>
            <person name="Levin J.Z."/>
            <person name="Liu Y."/>
            <person name="Macdonald P."/>
            <person name="Melnikov A."/>
            <person name="Raley C."/>
            <person name="Sassi M."/>
            <person name="Sherman B.T."/>
            <person name="Song X."/>
            <person name="Sykes S."/>
            <person name="Tran B."/>
            <person name="Walsh L."/>
            <person name="Xia Y."/>
            <person name="Yang J."/>
            <person name="Young S."/>
            <person name="Zeng Q."/>
            <person name="Zheng X."/>
            <person name="Stephens R."/>
            <person name="Nusbaum C."/>
            <person name="Birren B.W."/>
            <person name="Azadi P."/>
            <person name="Lempicki R.A."/>
            <person name="Cuomo C.A."/>
            <person name="Kovacs J.A."/>
        </authorList>
    </citation>
    <scope>NUCLEOTIDE SEQUENCE [LARGE SCALE GENOMIC DNA]</scope>
    <source>
        <strain evidence="4">B80</strain>
    </source>
</reference>
<dbReference type="Proteomes" id="UP000054454">
    <property type="component" value="Unassembled WGS sequence"/>
</dbReference>
<evidence type="ECO:0000256" key="1">
    <source>
        <dbReference type="SAM" id="Phobius"/>
    </source>
</evidence>
<organism evidence="3 4">
    <name type="scientific">Pneumocystis carinii (strain B80)</name>
    <name type="common">Rat pneumocystis pneumonia agent</name>
    <name type="synonym">Pneumocystis carinii f. sp. carinii</name>
    <dbReference type="NCBI Taxonomy" id="1408658"/>
    <lineage>
        <taxon>Eukaryota</taxon>
        <taxon>Fungi</taxon>
        <taxon>Dikarya</taxon>
        <taxon>Ascomycota</taxon>
        <taxon>Taphrinomycotina</taxon>
        <taxon>Pneumocystomycetes</taxon>
        <taxon>Pneumocystaceae</taxon>
        <taxon>Pneumocystis</taxon>
    </lineage>
</organism>
<gene>
    <name evidence="3" type="ORF">T552_04051</name>
</gene>
<feature type="chain" id="PRO_5006933910" evidence="2">
    <location>
        <begin position="21"/>
        <end position="84"/>
    </location>
</feature>
<keyword evidence="4" id="KW-1185">Reference proteome</keyword>
<evidence type="ECO:0000313" key="4">
    <source>
        <dbReference type="Proteomes" id="UP000054454"/>
    </source>
</evidence>
<evidence type="ECO:0000256" key="2">
    <source>
        <dbReference type="SAM" id="SignalP"/>
    </source>
</evidence>